<dbReference type="Proteomes" id="UP000215914">
    <property type="component" value="Unassembled WGS sequence"/>
</dbReference>
<gene>
    <name evidence="1" type="ORF">HanXRQr2_Chr05g0234761</name>
</gene>
<evidence type="ECO:0000313" key="1">
    <source>
        <dbReference type="EMBL" id="KAF5807534.1"/>
    </source>
</evidence>
<protein>
    <submittedName>
        <fullName evidence="1">Uncharacterized protein</fullName>
    </submittedName>
</protein>
<reference evidence="1" key="1">
    <citation type="journal article" date="2017" name="Nature">
        <title>The sunflower genome provides insights into oil metabolism, flowering and Asterid evolution.</title>
        <authorList>
            <person name="Badouin H."/>
            <person name="Gouzy J."/>
            <person name="Grassa C.J."/>
            <person name="Murat F."/>
            <person name="Staton S.E."/>
            <person name="Cottret L."/>
            <person name="Lelandais-Briere C."/>
            <person name="Owens G.L."/>
            <person name="Carrere S."/>
            <person name="Mayjonade B."/>
            <person name="Legrand L."/>
            <person name="Gill N."/>
            <person name="Kane N.C."/>
            <person name="Bowers J.E."/>
            <person name="Hubner S."/>
            <person name="Bellec A."/>
            <person name="Berard A."/>
            <person name="Berges H."/>
            <person name="Blanchet N."/>
            <person name="Boniface M.C."/>
            <person name="Brunel D."/>
            <person name="Catrice O."/>
            <person name="Chaidir N."/>
            <person name="Claudel C."/>
            <person name="Donnadieu C."/>
            <person name="Faraut T."/>
            <person name="Fievet G."/>
            <person name="Helmstetter N."/>
            <person name="King M."/>
            <person name="Knapp S.J."/>
            <person name="Lai Z."/>
            <person name="Le Paslier M.C."/>
            <person name="Lippi Y."/>
            <person name="Lorenzon L."/>
            <person name="Mandel J.R."/>
            <person name="Marage G."/>
            <person name="Marchand G."/>
            <person name="Marquand E."/>
            <person name="Bret-Mestries E."/>
            <person name="Morien E."/>
            <person name="Nambeesan S."/>
            <person name="Nguyen T."/>
            <person name="Pegot-Espagnet P."/>
            <person name="Pouilly N."/>
            <person name="Raftis F."/>
            <person name="Sallet E."/>
            <person name="Schiex T."/>
            <person name="Thomas J."/>
            <person name="Vandecasteele C."/>
            <person name="Vares D."/>
            <person name="Vear F."/>
            <person name="Vautrin S."/>
            <person name="Crespi M."/>
            <person name="Mangin B."/>
            <person name="Burke J.M."/>
            <person name="Salse J."/>
            <person name="Munos S."/>
            <person name="Vincourt P."/>
            <person name="Rieseberg L.H."/>
            <person name="Langlade N.B."/>
        </authorList>
    </citation>
    <scope>NUCLEOTIDE SEQUENCE</scope>
    <source>
        <tissue evidence="1">Leaves</tissue>
    </source>
</reference>
<proteinExistence type="predicted"/>
<dbReference type="AlphaFoldDB" id="A0A9K3J2F2"/>
<dbReference type="Gramene" id="mRNA:HanXRQr2_Chr05g0234761">
    <property type="protein sequence ID" value="mRNA:HanXRQr2_Chr05g0234761"/>
    <property type="gene ID" value="HanXRQr2_Chr05g0234761"/>
</dbReference>
<accession>A0A9K3J2F2</accession>
<sequence length="44" mass="5181">MYRYKQMQQKTKPHIFLPAIASMKLKADLESLTCQITFPQIKPN</sequence>
<organism evidence="1 2">
    <name type="scientific">Helianthus annuus</name>
    <name type="common">Common sunflower</name>
    <dbReference type="NCBI Taxonomy" id="4232"/>
    <lineage>
        <taxon>Eukaryota</taxon>
        <taxon>Viridiplantae</taxon>
        <taxon>Streptophyta</taxon>
        <taxon>Embryophyta</taxon>
        <taxon>Tracheophyta</taxon>
        <taxon>Spermatophyta</taxon>
        <taxon>Magnoliopsida</taxon>
        <taxon>eudicotyledons</taxon>
        <taxon>Gunneridae</taxon>
        <taxon>Pentapetalae</taxon>
        <taxon>asterids</taxon>
        <taxon>campanulids</taxon>
        <taxon>Asterales</taxon>
        <taxon>Asteraceae</taxon>
        <taxon>Asteroideae</taxon>
        <taxon>Heliantheae alliance</taxon>
        <taxon>Heliantheae</taxon>
        <taxon>Helianthus</taxon>
    </lineage>
</organism>
<keyword evidence="2" id="KW-1185">Reference proteome</keyword>
<evidence type="ECO:0000313" key="2">
    <source>
        <dbReference type="Proteomes" id="UP000215914"/>
    </source>
</evidence>
<comment type="caution">
    <text evidence="1">The sequence shown here is derived from an EMBL/GenBank/DDBJ whole genome shotgun (WGS) entry which is preliminary data.</text>
</comment>
<reference evidence="1" key="2">
    <citation type="submission" date="2020-06" db="EMBL/GenBank/DDBJ databases">
        <title>Helianthus annuus Genome sequencing and assembly Release 2.</title>
        <authorList>
            <person name="Gouzy J."/>
            <person name="Langlade N."/>
            <person name="Munos S."/>
        </authorList>
    </citation>
    <scope>NUCLEOTIDE SEQUENCE</scope>
    <source>
        <tissue evidence="1">Leaves</tissue>
    </source>
</reference>
<name>A0A9K3J2F2_HELAN</name>
<dbReference type="EMBL" id="MNCJ02000320">
    <property type="protein sequence ID" value="KAF5807534.1"/>
    <property type="molecule type" value="Genomic_DNA"/>
</dbReference>